<keyword evidence="13" id="KW-1185">Reference proteome</keyword>
<dbReference type="InterPro" id="IPR006656">
    <property type="entry name" value="Mopterin_OxRdtase"/>
</dbReference>
<keyword evidence="7" id="KW-0408">Iron</keyword>
<dbReference type="GO" id="GO:0030151">
    <property type="term" value="F:molybdenum ion binding"/>
    <property type="evidence" value="ECO:0007669"/>
    <property type="project" value="TreeGrafter"/>
</dbReference>
<dbReference type="GO" id="GO:0043546">
    <property type="term" value="F:molybdopterin cofactor binding"/>
    <property type="evidence" value="ECO:0007669"/>
    <property type="project" value="InterPro"/>
</dbReference>
<evidence type="ECO:0000256" key="2">
    <source>
        <dbReference type="ARBA" id="ARBA00004196"/>
    </source>
</evidence>
<sequence>MRKEPGRTVIERVATKLKLIPDVDQPENGGVGRLTPGATLNNYPPPSQWDDWTEYEAKGWTRKQKKSYQIVPTVCFNCESACGLLSYVDKDTGEIRKFEGHPLHPGSRGRNCAKGPATINQVKDPERILYPQRRVGPRGSGKWERVSWQEALEDIGGRIRGAIAEDRRDEVMYHVGRPGHEHQHMERIFRAWGVDAHNSHTNVCSSGGRFGYQLTSGFDRPAPDYANARAIILISAHLESGHYFNPHAQRIIEAKMKGAKLIVMDPRLSNSAAMADHWLPTRPGSEAAVLLAMVHVILQEELYDAQFLYDWTNWREYLKNKYPDKDPESFDAFIEGMKEEYASFTPEYAEKESGVPAERILEVARVVGNAGPAVAAHTWRAACAANLGGWTVSRALSFLNVVTGSWGRPGGTNPNGWNKWLPHYWEEAPPQTVWSDLIMPKEYPLSANEMSFLLPHFLMEGRGQIEVYFSRVFNPVWTYPDGFSWMEALQDEEAVRCHVALTPTWNETAYFADYVLPLGLGPERHDVMSQETHSGVWLSFRQPVTREAARRRGEKVEYTYETNPGEVWEDDEFWIGLSWAIDPDGEMGIRRHFESPYEPGKKLTTEDYYRYLFENQVPGLPEKAAEEGLDPLEYMRRYGAFEVKNAVYERSMRELSEEELEGTRVEPDGTVTTEKSRSEGALRANRLMPHVGVQVQGKAREGYPTLSGKLEVWSPTMAAWGWEEYATPSYIKSHVHPENLREGQLVLNATYRLPTLIHTRSGNSKWLNEISNKNPLWINPDDAEPRGLKTGDLVRVVTDIGYSVNHAWVTESIAPGVVACSHHLGRWRRRQDKADKWNNSTVDISRDGSGWRMRRIEGPGPYESDDPDTSRIFWSDGGVHQNLTFPVHPDPISGMHCWHNAVYVEAAQPNDRYGDIFVDTEKSREIYRQWLALTRPGPREDGLRRPPVFDRPYRPDEEYFYVKRD</sequence>
<evidence type="ECO:0000256" key="6">
    <source>
        <dbReference type="ARBA" id="ARBA00023002"/>
    </source>
</evidence>
<evidence type="ECO:0000256" key="7">
    <source>
        <dbReference type="ARBA" id="ARBA00023004"/>
    </source>
</evidence>
<name>A0A023X5P8_RUBRA</name>
<dbReference type="Gene3D" id="2.20.25.90">
    <property type="entry name" value="ADC-like domains"/>
    <property type="match status" value="1"/>
</dbReference>
<dbReference type="Proteomes" id="UP000025229">
    <property type="component" value="Chromosome"/>
</dbReference>
<dbReference type="PANTHER" id="PTHR43598">
    <property type="entry name" value="TUNGSTEN-CONTAINING FORMYLMETHANOFURAN DEHYDROGENASE 2 SUBUNIT B"/>
    <property type="match status" value="1"/>
</dbReference>
<feature type="region of interest" description="Disordered" evidence="9">
    <location>
        <begin position="27"/>
        <end position="46"/>
    </location>
</feature>
<dbReference type="PANTHER" id="PTHR43598:SF1">
    <property type="entry name" value="FORMATE DEHYDROGENASE-O MAJOR SUBUNIT"/>
    <property type="match status" value="1"/>
</dbReference>
<dbReference type="Gene3D" id="3.40.228.10">
    <property type="entry name" value="Dimethylsulfoxide Reductase, domain 2"/>
    <property type="match status" value="1"/>
</dbReference>
<dbReference type="eggNOG" id="COG0243">
    <property type="taxonomic scope" value="Bacteria"/>
</dbReference>
<dbReference type="CDD" id="cd02780">
    <property type="entry name" value="MopB_CT_Tetrathionate_Arsenate-R"/>
    <property type="match status" value="1"/>
</dbReference>
<proteinExistence type="inferred from homology"/>
<comment type="cofactor">
    <cofactor evidence="1">
        <name>[4Fe-4S] cluster</name>
        <dbReference type="ChEBI" id="CHEBI:49883"/>
    </cofactor>
</comment>
<accession>A0A023X5P8</accession>
<dbReference type="EMBL" id="JAWXXX010000001">
    <property type="protein sequence ID" value="MDX5894734.1"/>
    <property type="molecule type" value="Genomic_DNA"/>
</dbReference>
<dbReference type="GO" id="GO:0009055">
    <property type="term" value="F:electron transfer activity"/>
    <property type="evidence" value="ECO:0007669"/>
    <property type="project" value="TreeGrafter"/>
</dbReference>
<evidence type="ECO:0000256" key="1">
    <source>
        <dbReference type="ARBA" id="ARBA00001966"/>
    </source>
</evidence>
<dbReference type="InterPro" id="IPR037946">
    <property type="entry name" value="MopB_CT_Tetrathionate"/>
</dbReference>
<protein>
    <submittedName>
        <fullName evidence="11">Molybdopterin oxidoreductase</fullName>
    </submittedName>
    <submittedName>
        <fullName evidence="12">Molybdopterin-dependent oxidoreductase</fullName>
    </submittedName>
</protein>
<dbReference type="Pfam" id="PF01568">
    <property type="entry name" value="Molydop_binding"/>
    <property type="match status" value="1"/>
</dbReference>
<feature type="domain" description="4Fe-4S Mo/W bis-MGD-type" evidence="10">
    <location>
        <begin position="68"/>
        <end position="126"/>
    </location>
</feature>
<dbReference type="Gene3D" id="2.40.40.20">
    <property type="match status" value="1"/>
</dbReference>
<evidence type="ECO:0000259" key="10">
    <source>
        <dbReference type="PROSITE" id="PS51669"/>
    </source>
</evidence>
<keyword evidence="4" id="KW-0004">4Fe-4S</keyword>
<dbReference type="Pfam" id="PF04879">
    <property type="entry name" value="Molybdop_Fe4S4"/>
    <property type="match status" value="1"/>
</dbReference>
<dbReference type="STRING" id="42256.RradSPS_2047"/>
<dbReference type="GO" id="GO:0016491">
    <property type="term" value="F:oxidoreductase activity"/>
    <property type="evidence" value="ECO:0007669"/>
    <property type="project" value="UniProtKB-KW"/>
</dbReference>
<dbReference type="InterPro" id="IPR006657">
    <property type="entry name" value="MoPterin_dinucl-bd_dom"/>
</dbReference>
<reference evidence="12" key="2">
    <citation type="submission" date="2023-11" db="EMBL/GenBank/DDBJ databases">
        <title>MicrobeMod: A computational toolkit for identifying prokaryotic methylation and restriction-modification with nanopore sequencing.</title>
        <authorList>
            <person name="Crits-Christoph A."/>
            <person name="Kang S.C."/>
            <person name="Lee H."/>
            <person name="Ostrov N."/>
        </authorList>
    </citation>
    <scope>NUCLEOTIDE SEQUENCE</scope>
    <source>
        <strain evidence="12">ATCC 51242</strain>
    </source>
</reference>
<dbReference type="SUPFAM" id="SSF50692">
    <property type="entry name" value="ADC-like"/>
    <property type="match status" value="1"/>
</dbReference>
<dbReference type="GO" id="GO:0030313">
    <property type="term" value="C:cell envelope"/>
    <property type="evidence" value="ECO:0007669"/>
    <property type="project" value="UniProtKB-SubCell"/>
</dbReference>
<dbReference type="PATRIC" id="fig|42256.3.peg.2083"/>
<comment type="subcellular location">
    <subcellularLocation>
        <location evidence="2">Cell envelope</location>
    </subcellularLocation>
</comment>
<dbReference type="SMART" id="SM00926">
    <property type="entry name" value="Molybdop_Fe4S4"/>
    <property type="match status" value="1"/>
</dbReference>
<evidence type="ECO:0000256" key="8">
    <source>
        <dbReference type="ARBA" id="ARBA00023014"/>
    </source>
</evidence>
<dbReference type="InterPro" id="IPR009010">
    <property type="entry name" value="Asp_de-COase-like_dom_sf"/>
</dbReference>
<dbReference type="KEGG" id="rrd:RradSPS_2047"/>
<dbReference type="PROSITE" id="PS51669">
    <property type="entry name" value="4FE4S_MOW_BIS_MGD"/>
    <property type="match status" value="1"/>
</dbReference>
<evidence type="ECO:0000313" key="11">
    <source>
        <dbReference type="EMBL" id="AHY47330.1"/>
    </source>
</evidence>
<dbReference type="RefSeq" id="WP_038682488.1">
    <property type="nucleotide sequence ID" value="NZ_CP007514.1"/>
</dbReference>
<dbReference type="GO" id="GO:0009061">
    <property type="term" value="P:anaerobic respiration"/>
    <property type="evidence" value="ECO:0007669"/>
    <property type="project" value="TreeGrafter"/>
</dbReference>
<dbReference type="Gene3D" id="3.30.2070.10">
    <property type="entry name" value="Formate dehydrogenase/DMSO reductase"/>
    <property type="match status" value="1"/>
</dbReference>
<gene>
    <name evidence="11" type="ORF">RradSPS_2047</name>
    <name evidence="12" type="ORF">SIL72_11950</name>
</gene>
<dbReference type="OrthoDB" id="7376058at2"/>
<evidence type="ECO:0000256" key="5">
    <source>
        <dbReference type="ARBA" id="ARBA00022723"/>
    </source>
</evidence>
<dbReference type="Proteomes" id="UP001281130">
    <property type="component" value="Unassembled WGS sequence"/>
</dbReference>
<dbReference type="AlphaFoldDB" id="A0A023X5P8"/>
<organism evidence="11 13">
    <name type="scientific">Rubrobacter radiotolerans</name>
    <name type="common">Arthrobacter radiotolerans</name>
    <dbReference type="NCBI Taxonomy" id="42256"/>
    <lineage>
        <taxon>Bacteria</taxon>
        <taxon>Bacillati</taxon>
        <taxon>Actinomycetota</taxon>
        <taxon>Rubrobacteria</taxon>
        <taxon>Rubrobacterales</taxon>
        <taxon>Rubrobacteraceae</taxon>
        <taxon>Rubrobacter</taxon>
    </lineage>
</organism>
<comment type="similarity">
    <text evidence="3">Belongs to the prokaryotic molybdopterin-containing oxidoreductase family.</text>
</comment>
<evidence type="ECO:0000256" key="4">
    <source>
        <dbReference type="ARBA" id="ARBA00022485"/>
    </source>
</evidence>
<evidence type="ECO:0000256" key="3">
    <source>
        <dbReference type="ARBA" id="ARBA00010312"/>
    </source>
</evidence>
<dbReference type="HOGENOM" id="CLU_000422_9_0_11"/>
<evidence type="ECO:0000313" key="12">
    <source>
        <dbReference type="EMBL" id="MDX5894734.1"/>
    </source>
</evidence>
<dbReference type="EMBL" id="CP007514">
    <property type="protein sequence ID" value="AHY47330.1"/>
    <property type="molecule type" value="Genomic_DNA"/>
</dbReference>
<dbReference type="GO" id="GO:0051539">
    <property type="term" value="F:4 iron, 4 sulfur cluster binding"/>
    <property type="evidence" value="ECO:0007669"/>
    <property type="project" value="UniProtKB-KW"/>
</dbReference>
<evidence type="ECO:0000313" key="13">
    <source>
        <dbReference type="Proteomes" id="UP000025229"/>
    </source>
</evidence>
<keyword evidence="8" id="KW-0411">Iron-sulfur</keyword>
<dbReference type="Gene3D" id="3.40.50.740">
    <property type="match status" value="1"/>
</dbReference>
<keyword evidence="5" id="KW-0479">Metal-binding</keyword>
<keyword evidence="6" id="KW-0560">Oxidoreductase</keyword>
<evidence type="ECO:0000256" key="9">
    <source>
        <dbReference type="SAM" id="MobiDB-lite"/>
    </source>
</evidence>
<reference evidence="11 13" key="1">
    <citation type="submission" date="2014-03" db="EMBL/GenBank/DDBJ databases">
        <title>Complete genome sequence of the Radio-Resistant Rubrobacter radiotolerans RSPS-4.</title>
        <authorList>
            <person name="Egas C.C."/>
            <person name="Barroso C.C."/>
            <person name="Froufe H.J.C."/>
            <person name="Pacheco J.J."/>
            <person name="Albuquerque L.L."/>
            <person name="da Costa M.M.S."/>
        </authorList>
    </citation>
    <scope>NUCLEOTIDE SEQUENCE [LARGE SCALE GENOMIC DNA]</scope>
    <source>
        <strain evidence="11 13">RSPS-4</strain>
    </source>
</reference>
<dbReference type="Pfam" id="PF00384">
    <property type="entry name" value="Molybdopterin"/>
    <property type="match status" value="1"/>
</dbReference>
<dbReference type="InterPro" id="IPR006963">
    <property type="entry name" value="Mopterin_OxRdtase_4Fe-4S_dom"/>
</dbReference>
<dbReference type="SUPFAM" id="SSF53706">
    <property type="entry name" value="Formate dehydrogenase/DMSO reductase, domains 1-3"/>
    <property type="match status" value="1"/>
</dbReference>